<name>A0A7X0KP00_9HYPH</name>
<sequence length="127" mass="14014">MTRILPSETDSLWTLFTAPVIWALHFLACYVLVAVHCQKPGVLGIGFSSVRLIIAATTMAALIGILLSAWLAWRQWGYGRDDPPHDDPTLRDRTLFQGFATLLLSGLSFVAVVLVAMPVLFISECLR</sequence>
<keyword evidence="1" id="KW-1133">Transmembrane helix</keyword>
<accession>A0A7X0KP00</accession>
<gene>
    <name evidence="2" type="ORF">GGR00_005529</name>
</gene>
<keyword evidence="1" id="KW-0472">Membrane</keyword>
<protein>
    <recommendedName>
        <fullName evidence="4">Transmembrane protein</fullName>
    </recommendedName>
</protein>
<reference evidence="2 3" key="1">
    <citation type="submission" date="2020-08" db="EMBL/GenBank/DDBJ databases">
        <title>Genomic Encyclopedia of Type Strains, Phase IV (KMG-IV): sequencing the most valuable type-strain genomes for metagenomic binning, comparative biology and taxonomic classification.</title>
        <authorList>
            <person name="Goeker M."/>
        </authorList>
    </citation>
    <scope>NUCLEOTIDE SEQUENCE [LARGE SCALE GENOMIC DNA]</scope>
    <source>
        <strain evidence="2 3">DSM 7051</strain>
    </source>
</reference>
<proteinExistence type="predicted"/>
<organism evidence="2 3">
    <name type="scientific">Aminobacter aganoensis</name>
    <dbReference type="NCBI Taxonomy" id="83264"/>
    <lineage>
        <taxon>Bacteria</taxon>
        <taxon>Pseudomonadati</taxon>
        <taxon>Pseudomonadota</taxon>
        <taxon>Alphaproteobacteria</taxon>
        <taxon>Hyphomicrobiales</taxon>
        <taxon>Phyllobacteriaceae</taxon>
        <taxon>Aminobacter</taxon>
    </lineage>
</organism>
<evidence type="ECO:0000256" key="1">
    <source>
        <dbReference type="SAM" id="Phobius"/>
    </source>
</evidence>
<dbReference type="RefSeq" id="WP_184702539.1">
    <property type="nucleotide sequence ID" value="NZ_BAABEG010000004.1"/>
</dbReference>
<dbReference type="AlphaFoldDB" id="A0A7X0KP00"/>
<feature type="transmembrane region" description="Helical" evidence="1">
    <location>
        <begin position="99"/>
        <end position="122"/>
    </location>
</feature>
<keyword evidence="1" id="KW-0812">Transmembrane</keyword>
<evidence type="ECO:0000313" key="3">
    <source>
        <dbReference type="Proteomes" id="UP000536262"/>
    </source>
</evidence>
<comment type="caution">
    <text evidence="2">The sequence shown here is derived from an EMBL/GenBank/DDBJ whole genome shotgun (WGS) entry which is preliminary data.</text>
</comment>
<evidence type="ECO:0000313" key="2">
    <source>
        <dbReference type="EMBL" id="MBB6357705.1"/>
    </source>
</evidence>
<evidence type="ECO:0008006" key="4">
    <source>
        <dbReference type="Google" id="ProtNLM"/>
    </source>
</evidence>
<dbReference type="Proteomes" id="UP000536262">
    <property type="component" value="Unassembled WGS sequence"/>
</dbReference>
<feature type="transmembrane region" description="Helical" evidence="1">
    <location>
        <begin position="12"/>
        <end position="37"/>
    </location>
</feature>
<keyword evidence="3" id="KW-1185">Reference proteome</keyword>
<feature type="transmembrane region" description="Helical" evidence="1">
    <location>
        <begin position="49"/>
        <end position="73"/>
    </location>
</feature>
<dbReference type="EMBL" id="JACHOU010000029">
    <property type="protein sequence ID" value="MBB6357705.1"/>
    <property type="molecule type" value="Genomic_DNA"/>
</dbReference>